<dbReference type="STRING" id="937334.SAMN05444406_11638"/>
<feature type="domain" description="LysM" evidence="1">
    <location>
        <begin position="113"/>
        <end position="157"/>
    </location>
</feature>
<dbReference type="PROSITE" id="PS51782">
    <property type="entry name" value="LYSM"/>
    <property type="match status" value="3"/>
</dbReference>
<dbReference type="PANTHER" id="PTHR33734:SF22">
    <property type="entry name" value="MEMBRANE-BOUND LYTIC MUREIN TRANSGLYCOSYLASE D"/>
    <property type="match status" value="1"/>
</dbReference>
<dbReference type="AlphaFoldDB" id="A0A1I5WF67"/>
<dbReference type="InterPro" id="IPR018392">
    <property type="entry name" value="LysM"/>
</dbReference>
<reference evidence="2 3" key="1">
    <citation type="submission" date="2016-10" db="EMBL/GenBank/DDBJ databases">
        <authorList>
            <person name="de Groot N.N."/>
        </authorList>
    </citation>
    <scope>NUCLEOTIDE SEQUENCE [LARGE SCALE GENOMIC DNA]</scope>
    <source>
        <strain evidence="2 3">DSM 20678</strain>
    </source>
</reference>
<dbReference type="Proteomes" id="UP000198577">
    <property type="component" value="Unassembled WGS sequence"/>
</dbReference>
<dbReference type="SUPFAM" id="SSF54106">
    <property type="entry name" value="LysM domain"/>
    <property type="match status" value="3"/>
</dbReference>
<keyword evidence="3" id="KW-1185">Reference proteome</keyword>
<proteinExistence type="predicted"/>
<organism evidence="2 3">
    <name type="scientific">Caldicoprobacter faecalis</name>
    <dbReference type="NCBI Taxonomy" id="937334"/>
    <lineage>
        <taxon>Bacteria</taxon>
        <taxon>Bacillati</taxon>
        <taxon>Bacillota</taxon>
        <taxon>Clostridia</taxon>
        <taxon>Caldicoprobacterales</taxon>
        <taxon>Caldicoprobacteraceae</taxon>
        <taxon>Caldicoprobacter</taxon>
    </lineage>
</organism>
<evidence type="ECO:0000313" key="2">
    <source>
        <dbReference type="EMBL" id="SFQ18483.1"/>
    </source>
</evidence>
<dbReference type="Gene3D" id="3.10.350.10">
    <property type="entry name" value="LysM domain"/>
    <property type="match status" value="3"/>
</dbReference>
<gene>
    <name evidence="2" type="ORF">SAMN05444406_11638</name>
</gene>
<name>A0A1I5WF67_9FIRM</name>
<evidence type="ECO:0000259" key="1">
    <source>
        <dbReference type="PROSITE" id="PS51782"/>
    </source>
</evidence>
<dbReference type="Pfam" id="PF01476">
    <property type="entry name" value="LysM"/>
    <property type="match status" value="3"/>
</dbReference>
<dbReference type="OrthoDB" id="9811296at2"/>
<sequence length="170" mass="19072">MTYIVQPGDTLYKIARKFNTTVEAILAVNNIPNPNLIYPGQLLEIPKGPVPPEEGFYYIVQPGDTLYRIAQRYNISLTELIRVNQIPPPYIIYPGQRIFIPGVEPPTPPPGGKVYIVRPGDTLYSIAEKFNVPLDALIRLNNIPRPDLIYPGQRLLIPAPTSNAQEEPEQ</sequence>
<feature type="domain" description="LysM" evidence="1">
    <location>
        <begin position="1"/>
        <end position="45"/>
    </location>
</feature>
<protein>
    <submittedName>
        <fullName evidence="2">LysM domain-containing protein</fullName>
    </submittedName>
</protein>
<evidence type="ECO:0000313" key="3">
    <source>
        <dbReference type="Proteomes" id="UP000198577"/>
    </source>
</evidence>
<dbReference type="PANTHER" id="PTHR33734">
    <property type="entry name" value="LYSM DOMAIN-CONTAINING GPI-ANCHORED PROTEIN 2"/>
    <property type="match status" value="1"/>
</dbReference>
<accession>A0A1I5WF67</accession>
<dbReference type="SMART" id="SM00257">
    <property type="entry name" value="LysM"/>
    <property type="match status" value="3"/>
</dbReference>
<dbReference type="CDD" id="cd00118">
    <property type="entry name" value="LysM"/>
    <property type="match status" value="3"/>
</dbReference>
<feature type="domain" description="LysM" evidence="1">
    <location>
        <begin position="56"/>
        <end position="100"/>
    </location>
</feature>
<dbReference type="EMBL" id="FOXR01000016">
    <property type="protein sequence ID" value="SFQ18483.1"/>
    <property type="molecule type" value="Genomic_DNA"/>
</dbReference>
<dbReference type="InterPro" id="IPR036779">
    <property type="entry name" value="LysM_dom_sf"/>
</dbReference>
<dbReference type="RefSeq" id="WP_051456316.1">
    <property type="nucleotide sequence ID" value="NZ_FOXR01000016.1"/>
</dbReference>